<dbReference type="GO" id="GO:0005178">
    <property type="term" value="F:integrin binding"/>
    <property type="evidence" value="ECO:0007669"/>
    <property type="project" value="TreeGrafter"/>
</dbReference>
<dbReference type="GO" id="GO:0071526">
    <property type="term" value="P:semaphorin-plexin signaling pathway"/>
    <property type="evidence" value="ECO:0007669"/>
    <property type="project" value="TreeGrafter"/>
</dbReference>
<evidence type="ECO:0000256" key="1">
    <source>
        <dbReference type="ARBA" id="ARBA00023180"/>
    </source>
</evidence>
<feature type="domain" description="Sema" evidence="4">
    <location>
        <begin position="1"/>
        <end position="327"/>
    </location>
</feature>
<dbReference type="GO" id="GO:0007229">
    <property type="term" value="P:integrin-mediated signaling pathway"/>
    <property type="evidence" value="ECO:0007669"/>
    <property type="project" value="TreeGrafter"/>
</dbReference>
<comment type="caution">
    <text evidence="5">The sequence shown here is derived from an EMBL/GenBank/DDBJ whole genome shotgun (WGS) entry which is preliminary data.</text>
</comment>
<dbReference type="OrthoDB" id="9988752at2759"/>
<dbReference type="GO" id="GO:0009897">
    <property type="term" value="C:external side of plasma membrane"/>
    <property type="evidence" value="ECO:0007669"/>
    <property type="project" value="TreeGrafter"/>
</dbReference>
<dbReference type="GO" id="GO:0045499">
    <property type="term" value="F:chemorepellent activity"/>
    <property type="evidence" value="ECO:0007669"/>
    <property type="project" value="TreeGrafter"/>
</dbReference>
<evidence type="ECO:0000256" key="3">
    <source>
        <dbReference type="SAM" id="MobiDB-lite"/>
    </source>
</evidence>
<dbReference type="KEGG" id="tng:GSTEN00016002G001"/>
<dbReference type="GO" id="GO:0001755">
    <property type="term" value="P:neural crest cell migration"/>
    <property type="evidence" value="ECO:0007669"/>
    <property type="project" value="TreeGrafter"/>
</dbReference>
<comment type="caution">
    <text evidence="2">Lacks conserved residue(s) required for the propagation of feature annotation.</text>
</comment>
<dbReference type="GO" id="GO:0030215">
    <property type="term" value="F:semaphorin receptor binding"/>
    <property type="evidence" value="ECO:0007669"/>
    <property type="project" value="InterPro"/>
</dbReference>
<accession>Q4SLZ5</accession>
<dbReference type="Pfam" id="PF01403">
    <property type="entry name" value="Sema"/>
    <property type="match status" value="1"/>
</dbReference>
<dbReference type="PANTHER" id="PTHR11036">
    <property type="entry name" value="SEMAPHORIN"/>
    <property type="match status" value="1"/>
</dbReference>
<reference evidence="5" key="2">
    <citation type="submission" date="2004-02" db="EMBL/GenBank/DDBJ databases">
        <authorList>
            <consortium name="Genoscope"/>
            <consortium name="Whitehead Institute Centre for Genome Research"/>
        </authorList>
    </citation>
    <scope>NUCLEOTIDE SEQUENCE</scope>
</reference>
<keyword evidence="1" id="KW-0325">Glycoprotein</keyword>
<dbReference type="SUPFAM" id="SSF101912">
    <property type="entry name" value="Sema domain"/>
    <property type="match status" value="1"/>
</dbReference>
<evidence type="ECO:0000313" key="5">
    <source>
        <dbReference type="EMBL" id="CAF98337.1"/>
    </source>
</evidence>
<evidence type="ECO:0000256" key="2">
    <source>
        <dbReference type="PROSITE-ProRule" id="PRU00352"/>
    </source>
</evidence>
<dbReference type="InterPro" id="IPR036352">
    <property type="entry name" value="Semap_dom_sf"/>
</dbReference>
<gene>
    <name evidence="5" type="ORF">GSTENG00016002001</name>
</gene>
<dbReference type="InterPro" id="IPR027231">
    <property type="entry name" value="Semaphorin"/>
</dbReference>
<evidence type="ECO:0000259" key="4">
    <source>
        <dbReference type="PROSITE" id="PS51004"/>
    </source>
</evidence>
<reference evidence="5" key="1">
    <citation type="journal article" date="2004" name="Nature">
        <title>Genome duplication in the teleost fish Tetraodon nigroviridis reveals the early vertebrate proto-karyotype.</title>
        <authorList>
            <person name="Jaillon O."/>
            <person name="Aury J.-M."/>
            <person name="Brunet F."/>
            <person name="Petit J.-L."/>
            <person name="Stange-Thomann N."/>
            <person name="Mauceli E."/>
            <person name="Bouneau L."/>
            <person name="Fischer C."/>
            <person name="Ozouf-Costaz C."/>
            <person name="Bernot A."/>
            <person name="Nicaud S."/>
            <person name="Jaffe D."/>
            <person name="Fisher S."/>
            <person name="Lutfalla G."/>
            <person name="Dossat C."/>
            <person name="Segurens B."/>
            <person name="Dasilva C."/>
            <person name="Salanoubat M."/>
            <person name="Levy M."/>
            <person name="Boudet N."/>
            <person name="Castellano S."/>
            <person name="Anthouard V."/>
            <person name="Jubin C."/>
            <person name="Castelli V."/>
            <person name="Katinka M."/>
            <person name="Vacherie B."/>
            <person name="Biemont C."/>
            <person name="Skalli Z."/>
            <person name="Cattolico L."/>
            <person name="Poulain J."/>
            <person name="De Berardinis V."/>
            <person name="Cruaud C."/>
            <person name="Duprat S."/>
            <person name="Brottier P."/>
            <person name="Coutanceau J.-P."/>
            <person name="Gouzy J."/>
            <person name="Parra G."/>
            <person name="Lardier G."/>
            <person name="Chapple C."/>
            <person name="McKernan K.J."/>
            <person name="McEwan P."/>
            <person name="Bosak S."/>
            <person name="Kellis M."/>
            <person name="Volff J.-N."/>
            <person name="Guigo R."/>
            <person name="Zody M.C."/>
            <person name="Mesirov J."/>
            <person name="Lindblad-Toh K."/>
            <person name="Birren B."/>
            <person name="Nusbaum C."/>
            <person name="Kahn D."/>
            <person name="Robinson-Rechavi M."/>
            <person name="Laudet V."/>
            <person name="Schachter V."/>
            <person name="Quetier F."/>
            <person name="Saurin W."/>
            <person name="Scarpelli C."/>
            <person name="Wincker P."/>
            <person name="Lander E.S."/>
            <person name="Weissenbach J."/>
            <person name="Roest Crollius H."/>
        </authorList>
    </citation>
    <scope>NUCLEOTIDE SEQUENCE [LARGE SCALE GENOMIC DNA]</scope>
</reference>
<dbReference type="SMART" id="SM00630">
    <property type="entry name" value="Sema"/>
    <property type="match status" value="1"/>
</dbReference>
<dbReference type="GO" id="GO:0007411">
    <property type="term" value="P:axon guidance"/>
    <property type="evidence" value="ECO:0007669"/>
    <property type="project" value="TreeGrafter"/>
</dbReference>
<dbReference type="PROSITE" id="PS51004">
    <property type="entry name" value="SEMA"/>
    <property type="match status" value="1"/>
</dbReference>
<proteinExistence type="predicted"/>
<dbReference type="PANTHER" id="PTHR11036:SF80">
    <property type="entry name" value="SEMAPHORIN-7A"/>
    <property type="match status" value="1"/>
</dbReference>
<dbReference type="GO" id="GO:0050727">
    <property type="term" value="P:regulation of inflammatory response"/>
    <property type="evidence" value="ECO:0007669"/>
    <property type="project" value="TreeGrafter"/>
</dbReference>
<dbReference type="GO" id="GO:0030335">
    <property type="term" value="P:positive regulation of cell migration"/>
    <property type="evidence" value="ECO:0007669"/>
    <property type="project" value="TreeGrafter"/>
</dbReference>
<dbReference type="EMBL" id="CAAE01014555">
    <property type="protein sequence ID" value="CAF98337.1"/>
    <property type="molecule type" value="Genomic_DNA"/>
</dbReference>
<name>Q4SLZ5_TETNG</name>
<dbReference type="Gene3D" id="2.130.10.10">
    <property type="entry name" value="YVTN repeat-like/Quinoprotein amine dehydrogenase"/>
    <property type="match status" value="2"/>
</dbReference>
<feature type="region of interest" description="Disordered" evidence="3">
    <location>
        <begin position="296"/>
        <end position="317"/>
    </location>
</feature>
<dbReference type="AlphaFoldDB" id="Q4SLZ5"/>
<protein>
    <submittedName>
        <fullName evidence="5">(spotted green pufferfish) hypothetical protein</fullName>
    </submittedName>
</protein>
<organism evidence="5">
    <name type="scientific">Tetraodon nigroviridis</name>
    <name type="common">Spotted green pufferfish</name>
    <name type="synonym">Chelonodon nigroviridis</name>
    <dbReference type="NCBI Taxonomy" id="99883"/>
    <lineage>
        <taxon>Eukaryota</taxon>
        <taxon>Metazoa</taxon>
        <taxon>Chordata</taxon>
        <taxon>Craniata</taxon>
        <taxon>Vertebrata</taxon>
        <taxon>Euteleostomi</taxon>
        <taxon>Actinopterygii</taxon>
        <taxon>Neopterygii</taxon>
        <taxon>Teleostei</taxon>
        <taxon>Neoteleostei</taxon>
        <taxon>Acanthomorphata</taxon>
        <taxon>Eupercaria</taxon>
        <taxon>Tetraodontiformes</taxon>
        <taxon>Tetradontoidea</taxon>
        <taxon>Tetraodontidae</taxon>
        <taxon>Tetraodon</taxon>
    </lineage>
</organism>
<dbReference type="InterPro" id="IPR001627">
    <property type="entry name" value="Semap_dom"/>
</dbReference>
<sequence length="348" mass="39834">MYVGGNNYVSKLNVNNYKIIEKFPLNATEGEHCSEGACSNVITVIEKFQDSLFVCGTNGQKPRCWKLRQNDPDNEKIYIFFREKNSDTNPEADPWISRVARVCKVDEGGSKRFFQNIWTSFLKARLVCGFPEESLYFNRLQDTFVMHADDWHDTRIYALFTSSWNSTAVCVYSIDTIEEVFENSTFRGYHNAVPTPRPGTCNRNSRSLPLATINLVKNHPEMSDWVHSVHYTAPFYVSNNNYVKIAVDRVQAADQCMYNVLLLSTGFGDQSLCPPGCALLPVLSHRLLPRRLHLETQRPDQSLPPDAVKLPAPHPSHDRRHVRQIHVCFSGERLHQRGEELPPYTTQP</sequence>
<dbReference type="InterPro" id="IPR015943">
    <property type="entry name" value="WD40/YVTN_repeat-like_dom_sf"/>
</dbReference>